<organism evidence="1 2">
    <name type="scientific">Lactobacillus kalixensis DSM 16043</name>
    <dbReference type="NCBI Taxonomy" id="1423763"/>
    <lineage>
        <taxon>Bacteria</taxon>
        <taxon>Bacillati</taxon>
        <taxon>Bacillota</taxon>
        <taxon>Bacilli</taxon>
        <taxon>Lactobacillales</taxon>
        <taxon>Lactobacillaceae</taxon>
        <taxon>Lactobacillus</taxon>
    </lineage>
</organism>
<dbReference type="STRING" id="1423763.FC46_GL001937"/>
<dbReference type="EMBL" id="AZFM01000009">
    <property type="protein sequence ID" value="KRL90492.1"/>
    <property type="molecule type" value="Genomic_DNA"/>
</dbReference>
<evidence type="ECO:0008006" key="3">
    <source>
        <dbReference type="Google" id="ProtNLM"/>
    </source>
</evidence>
<gene>
    <name evidence="1" type="ORF">FC46_GL001937</name>
</gene>
<sequence>MTKINIDLTSTITQGDDTETFHKNATGEIEISDQAIRISYLEDGEIPVKMLLKDKELILRRGVDHNNYSLLKFTPGEKKACRYVAAGRQMDLTSVTNLLEFVDQNDNSQKLQVEYDLFSGLYLVGNYTVTLIFT</sequence>
<dbReference type="Pfam" id="PF09148">
    <property type="entry name" value="DUF1934"/>
    <property type="match status" value="1"/>
</dbReference>
<protein>
    <recommendedName>
        <fullName evidence="3">DUF1934 domain-containing protein</fullName>
    </recommendedName>
</protein>
<dbReference type="OrthoDB" id="2315244at2"/>
<accession>A0A0R1UAV2</accession>
<dbReference type="Proteomes" id="UP000051036">
    <property type="component" value="Unassembled WGS sequence"/>
</dbReference>
<dbReference type="RefSeq" id="WP_057798182.1">
    <property type="nucleotide sequence ID" value="NZ_AZFM01000009.1"/>
</dbReference>
<comment type="caution">
    <text evidence="1">The sequence shown here is derived from an EMBL/GenBank/DDBJ whole genome shotgun (WGS) entry which is preliminary data.</text>
</comment>
<dbReference type="SUPFAM" id="SSF50814">
    <property type="entry name" value="Lipocalins"/>
    <property type="match status" value="1"/>
</dbReference>
<name>A0A0R1UAV2_9LACO</name>
<dbReference type="Gene3D" id="2.40.128.20">
    <property type="match status" value="1"/>
</dbReference>
<dbReference type="InterPro" id="IPR012674">
    <property type="entry name" value="Calycin"/>
</dbReference>
<dbReference type="AlphaFoldDB" id="A0A0R1UAV2"/>
<dbReference type="InterPro" id="IPR015231">
    <property type="entry name" value="DUF1934"/>
</dbReference>
<proteinExistence type="predicted"/>
<dbReference type="PATRIC" id="fig|1423763.3.peg.1980"/>
<evidence type="ECO:0000313" key="1">
    <source>
        <dbReference type="EMBL" id="KRL90492.1"/>
    </source>
</evidence>
<keyword evidence="2" id="KW-1185">Reference proteome</keyword>
<reference evidence="1 2" key="1">
    <citation type="journal article" date="2015" name="Genome Announc.">
        <title>Expanding the biotechnology potential of lactobacilli through comparative genomics of 213 strains and associated genera.</title>
        <authorList>
            <person name="Sun Z."/>
            <person name="Harris H.M."/>
            <person name="McCann A."/>
            <person name="Guo C."/>
            <person name="Argimon S."/>
            <person name="Zhang W."/>
            <person name="Yang X."/>
            <person name="Jeffery I.B."/>
            <person name="Cooney J.C."/>
            <person name="Kagawa T.F."/>
            <person name="Liu W."/>
            <person name="Song Y."/>
            <person name="Salvetti E."/>
            <person name="Wrobel A."/>
            <person name="Rasinkangas P."/>
            <person name="Parkhill J."/>
            <person name="Rea M.C."/>
            <person name="O'Sullivan O."/>
            <person name="Ritari J."/>
            <person name="Douillard F.P."/>
            <person name="Paul Ross R."/>
            <person name="Yang R."/>
            <person name="Briner A.E."/>
            <person name="Felis G.E."/>
            <person name="de Vos W.M."/>
            <person name="Barrangou R."/>
            <person name="Klaenhammer T.R."/>
            <person name="Caufield P.W."/>
            <person name="Cui Y."/>
            <person name="Zhang H."/>
            <person name="O'Toole P.W."/>
        </authorList>
    </citation>
    <scope>NUCLEOTIDE SEQUENCE [LARGE SCALE GENOMIC DNA]</scope>
    <source>
        <strain evidence="1 2">DSM 16043</strain>
    </source>
</reference>
<evidence type="ECO:0000313" key="2">
    <source>
        <dbReference type="Proteomes" id="UP000051036"/>
    </source>
</evidence>